<evidence type="ECO:0000313" key="8">
    <source>
        <dbReference type="Proteomes" id="UP000236592"/>
    </source>
</evidence>
<dbReference type="PANTHER" id="PTHR30250">
    <property type="entry name" value="PST FAMILY PREDICTED COLANIC ACID TRANSPORTER"/>
    <property type="match status" value="1"/>
</dbReference>
<feature type="transmembrane region" description="Helical" evidence="6">
    <location>
        <begin position="160"/>
        <end position="179"/>
    </location>
</feature>
<organism evidence="7 8">
    <name type="scientific">Pseudotamlana carrageenivorans</name>
    <dbReference type="NCBI Taxonomy" id="2069432"/>
    <lineage>
        <taxon>Bacteria</taxon>
        <taxon>Pseudomonadati</taxon>
        <taxon>Bacteroidota</taxon>
        <taxon>Flavobacteriia</taxon>
        <taxon>Flavobacteriales</taxon>
        <taxon>Flavobacteriaceae</taxon>
        <taxon>Pseudotamlana</taxon>
    </lineage>
</organism>
<feature type="transmembrane region" description="Helical" evidence="6">
    <location>
        <begin position="377"/>
        <end position="396"/>
    </location>
</feature>
<dbReference type="PANTHER" id="PTHR30250:SF30">
    <property type="entry name" value="LIPID III FLIPPASE"/>
    <property type="match status" value="1"/>
</dbReference>
<dbReference type="RefSeq" id="WP_102995869.1">
    <property type="nucleotide sequence ID" value="NZ_CP025938.1"/>
</dbReference>
<gene>
    <name evidence="7" type="ORF">C1A40_10545</name>
</gene>
<feature type="transmembrane region" description="Helical" evidence="6">
    <location>
        <begin position="224"/>
        <end position="249"/>
    </location>
</feature>
<comment type="subcellular location">
    <subcellularLocation>
        <location evidence="1">Cell membrane</location>
        <topology evidence="1">Multi-pass membrane protein</topology>
    </subcellularLocation>
</comment>
<dbReference type="CDD" id="cd13125">
    <property type="entry name" value="MATE_like_10"/>
    <property type="match status" value="1"/>
</dbReference>
<dbReference type="InterPro" id="IPR044550">
    <property type="entry name" value="WzxE"/>
</dbReference>
<dbReference type="AlphaFoldDB" id="A0A2I7SIZ6"/>
<evidence type="ECO:0000256" key="5">
    <source>
        <dbReference type="ARBA" id="ARBA00023136"/>
    </source>
</evidence>
<feature type="transmembrane region" description="Helical" evidence="6">
    <location>
        <begin position="185"/>
        <end position="203"/>
    </location>
</feature>
<feature type="transmembrane region" description="Helical" evidence="6">
    <location>
        <begin position="90"/>
        <end position="112"/>
    </location>
</feature>
<dbReference type="InterPro" id="IPR002797">
    <property type="entry name" value="Polysacc_synth"/>
</dbReference>
<keyword evidence="4 6" id="KW-1133">Transmembrane helix</keyword>
<feature type="transmembrane region" description="Helical" evidence="6">
    <location>
        <begin position="271"/>
        <end position="288"/>
    </location>
</feature>
<dbReference type="KEGG" id="taj:C1A40_10545"/>
<feature type="transmembrane region" description="Helical" evidence="6">
    <location>
        <begin position="343"/>
        <end position="365"/>
    </location>
</feature>
<dbReference type="EMBL" id="CP025938">
    <property type="protein sequence ID" value="AUS05872.1"/>
    <property type="molecule type" value="Genomic_DNA"/>
</dbReference>
<evidence type="ECO:0000256" key="4">
    <source>
        <dbReference type="ARBA" id="ARBA00022989"/>
    </source>
</evidence>
<keyword evidence="3 6" id="KW-0812">Transmembrane</keyword>
<evidence type="ECO:0000256" key="2">
    <source>
        <dbReference type="ARBA" id="ARBA00022475"/>
    </source>
</evidence>
<keyword evidence="2" id="KW-1003">Cell membrane</keyword>
<dbReference type="Pfam" id="PF01943">
    <property type="entry name" value="Polysacc_synt"/>
    <property type="match status" value="1"/>
</dbReference>
<evidence type="ECO:0000313" key="7">
    <source>
        <dbReference type="EMBL" id="AUS05872.1"/>
    </source>
</evidence>
<dbReference type="OrthoDB" id="9769862at2"/>
<feature type="transmembrane region" description="Helical" evidence="6">
    <location>
        <begin position="300"/>
        <end position="323"/>
    </location>
</feature>
<name>A0A2I7SIZ6_9FLAO</name>
<sequence length="436" mass="50149">MFKGGLNKLKSNELIQVASVNSLSVLFKLITGFVTSKFTAIFIGPSGMAITGNLSNFTQSVENLSSLGFKNGIIKYVSEYKDDKDEFKKIVSSGFFIALSIGLLLTLILLVFSNTFSVFVFNTKTYSDLFRVLAFMVPLFSLQVFFIAIYNGLKRVHIVVLLNIIATIATALLIIYLMYVNQLQGALLAMVITPFVLFLTLFLKYKLLFIIFKSISIASVSKDFFLKIISFFSMTLFSGIMVPLVYLGIRNYVIDRIGVDQAGYWEGMRKISNYFMLFVFSLFQMYVLPELSKKNSRLKLVVFNFYKTALPVVLVCYLVIYFLRHFIIKIVLTEAFLPMQDLFMWQFIGDFFRIMFLVISYQFLAKKMVWPYIFCEAIYMLLIYLVSICFIDLFGIKGVVQAHALACFVYLLVLLFVFKKPLFSKQDVIQYTDYED</sequence>
<accession>A0A2I7SIZ6</accession>
<protein>
    <submittedName>
        <fullName evidence="7">O-antigen translocase</fullName>
    </submittedName>
</protein>
<proteinExistence type="predicted"/>
<dbReference type="GO" id="GO:0009246">
    <property type="term" value="P:enterobacterial common antigen biosynthetic process"/>
    <property type="evidence" value="ECO:0007669"/>
    <property type="project" value="InterPro"/>
</dbReference>
<dbReference type="Proteomes" id="UP000236592">
    <property type="component" value="Chromosome"/>
</dbReference>
<reference evidence="8" key="1">
    <citation type="submission" date="2018-01" db="EMBL/GenBank/DDBJ databases">
        <title>Complete genome of Tamlana sp. UJ94.</title>
        <authorList>
            <person name="Jung J."/>
            <person name="Chung D."/>
            <person name="Bae S.S."/>
            <person name="Baek K."/>
        </authorList>
    </citation>
    <scope>NUCLEOTIDE SEQUENCE [LARGE SCALE GENOMIC DNA]</scope>
    <source>
        <strain evidence="8">UJ94</strain>
    </source>
</reference>
<dbReference type="GO" id="GO:0005886">
    <property type="term" value="C:plasma membrane"/>
    <property type="evidence" value="ECO:0007669"/>
    <property type="project" value="UniProtKB-SubCell"/>
</dbReference>
<evidence type="ECO:0000256" key="1">
    <source>
        <dbReference type="ARBA" id="ARBA00004651"/>
    </source>
</evidence>
<keyword evidence="8" id="KW-1185">Reference proteome</keyword>
<feature type="transmembrane region" description="Helical" evidence="6">
    <location>
        <begin position="132"/>
        <end position="153"/>
    </location>
</feature>
<evidence type="ECO:0000256" key="3">
    <source>
        <dbReference type="ARBA" id="ARBA00022692"/>
    </source>
</evidence>
<keyword evidence="5 6" id="KW-0472">Membrane</keyword>
<dbReference type="InterPro" id="IPR050833">
    <property type="entry name" value="Poly_Biosynth_Transport"/>
</dbReference>
<feature type="transmembrane region" description="Helical" evidence="6">
    <location>
        <begin position="402"/>
        <end position="418"/>
    </location>
</feature>
<evidence type="ECO:0000256" key="6">
    <source>
        <dbReference type="SAM" id="Phobius"/>
    </source>
</evidence>